<evidence type="ECO:0000313" key="1">
    <source>
        <dbReference type="EMBL" id="GBN93967.1"/>
    </source>
</evidence>
<dbReference type="EMBL" id="BGPR01025228">
    <property type="protein sequence ID" value="GBN93967.1"/>
    <property type="molecule type" value="Genomic_DNA"/>
</dbReference>
<dbReference type="AlphaFoldDB" id="A0A4Y2T0B8"/>
<name>A0A4Y2T0B8_ARAVE</name>
<sequence length="114" mass="12551">MLKFSQFRRINFTIFGRFCNQDISKDPWGVAASAIPSISPHSQPVTQPLTVCTQQLQSVAPSHSATSASLCSPSPGFFSPGPEAQTMTQSAPDNQRCWEKLTRRFPSKHIPFVA</sequence>
<proteinExistence type="predicted"/>
<organism evidence="1 2">
    <name type="scientific">Araneus ventricosus</name>
    <name type="common">Orbweaver spider</name>
    <name type="synonym">Epeira ventricosa</name>
    <dbReference type="NCBI Taxonomy" id="182803"/>
    <lineage>
        <taxon>Eukaryota</taxon>
        <taxon>Metazoa</taxon>
        <taxon>Ecdysozoa</taxon>
        <taxon>Arthropoda</taxon>
        <taxon>Chelicerata</taxon>
        <taxon>Arachnida</taxon>
        <taxon>Araneae</taxon>
        <taxon>Araneomorphae</taxon>
        <taxon>Entelegynae</taxon>
        <taxon>Araneoidea</taxon>
        <taxon>Araneidae</taxon>
        <taxon>Araneus</taxon>
    </lineage>
</organism>
<keyword evidence="2" id="KW-1185">Reference proteome</keyword>
<dbReference type="Proteomes" id="UP000499080">
    <property type="component" value="Unassembled WGS sequence"/>
</dbReference>
<reference evidence="1 2" key="1">
    <citation type="journal article" date="2019" name="Sci. Rep.">
        <title>Orb-weaving spider Araneus ventricosus genome elucidates the spidroin gene catalogue.</title>
        <authorList>
            <person name="Kono N."/>
            <person name="Nakamura H."/>
            <person name="Ohtoshi R."/>
            <person name="Moran D.A.P."/>
            <person name="Shinohara A."/>
            <person name="Yoshida Y."/>
            <person name="Fujiwara M."/>
            <person name="Mori M."/>
            <person name="Tomita M."/>
            <person name="Arakawa K."/>
        </authorList>
    </citation>
    <scope>NUCLEOTIDE SEQUENCE [LARGE SCALE GENOMIC DNA]</scope>
</reference>
<protein>
    <submittedName>
        <fullName evidence="1">Uncharacterized protein</fullName>
    </submittedName>
</protein>
<evidence type="ECO:0000313" key="2">
    <source>
        <dbReference type="Proteomes" id="UP000499080"/>
    </source>
</evidence>
<gene>
    <name evidence="1" type="ORF">AVEN_25542_1</name>
</gene>
<comment type="caution">
    <text evidence="1">The sequence shown here is derived from an EMBL/GenBank/DDBJ whole genome shotgun (WGS) entry which is preliminary data.</text>
</comment>
<accession>A0A4Y2T0B8</accession>